<comment type="caution">
    <text evidence="1">The sequence shown here is derived from an EMBL/GenBank/DDBJ whole genome shotgun (WGS) entry which is preliminary data.</text>
</comment>
<accession>A0A0F9T9E9</accession>
<dbReference type="EMBL" id="LAZR01001850">
    <property type="protein sequence ID" value="KKN38128.1"/>
    <property type="molecule type" value="Genomic_DNA"/>
</dbReference>
<organism evidence="1">
    <name type="scientific">marine sediment metagenome</name>
    <dbReference type="NCBI Taxonomy" id="412755"/>
    <lineage>
        <taxon>unclassified sequences</taxon>
        <taxon>metagenomes</taxon>
        <taxon>ecological metagenomes</taxon>
    </lineage>
</organism>
<dbReference type="AlphaFoldDB" id="A0A0F9T9E9"/>
<reference evidence="1" key="1">
    <citation type="journal article" date="2015" name="Nature">
        <title>Complex archaea that bridge the gap between prokaryotes and eukaryotes.</title>
        <authorList>
            <person name="Spang A."/>
            <person name="Saw J.H."/>
            <person name="Jorgensen S.L."/>
            <person name="Zaremba-Niedzwiedzka K."/>
            <person name="Martijn J."/>
            <person name="Lind A.E."/>
            <person name="van Eijk R."/>
            <person name="Schleper C."/>
            <person name="Guy L."/>
            <person name="Ettema T.J."/>
        </authorList>
    </citation>
    <scope>NUCLEOTIDE SEQUENCE</scope>
</reference>
<name>A0A0F9T9E9_9ZZZZ</name>
<protein>
    <submittedName>
        <fullName evidence="1">Uncharacterized protein</fullName>
    </submittedName>
</protein>
<proteinExistence type="predicted"/>
<evidence type="ECO:0000313" key="1">
    <source>
        <dbReference type="EMBL" id="KKN38128.1"/>
    </source>
</evidence>
<gene>
    <name evidence="1" type="ORF">LCGC14_0756500</name>
</gene>
<sequence length="186" mass="20932">MPMTLVRRPQAVRRIHPLVMKDMRVMYNVLGKAAVATLREEISGWVHQPVFKFEVSVTKRKWRLTVKWDGRTVAGKIYKWVSEGTGSRGDDPAGETYFIYPKHANALVFGVPLVTATEADGGFIAPSAYWEEGTVITQKVTAPGIFPRHLGKDLYEHLKSRKSGSFHNVTEASIKRSFRKLGIYVG</sequence>